<accession>A0A846RS16</accession>
<comment type="caution">
    <text evidence="2">The sequence shown here is derived from an EMBL/GenBank/DDBJ whole genome shotgun (WGS) entry which is preliminary data.</text>
</comment>
<keyword evidence="3" id="KW-1185">Reference proteome</keyword>
<organism evidence="2 3">
    <name type="scientific">Brevibacterium marinum</name>
    <dbReference type="NCBI Taxonomy" id="418643"/>
    <lineage>
        <taxon>Bacteria</taxon>
        <taxon>Bacillati</taxon>
        <taxon>Actinomycetota</taxon>
        <taxon>Actinomycetes</taxon>
        <taxon>Micrococcales</taxon>
        <taxon>Brevibacteriaceae</taxon>
        <taxon>Brevibacterium</taxon>
    </lineage>
</organism>
<reference evidence="2 3" key="1">
    <citation type="submission" date="2020-03" db="EMBL/GenBank/DDBJ databases">
        <title>Sequencing the genomes of 1000 actinobacteria strains.</title>
        <authorList>
            <person name="Klenk H.-P."/>
        </authorList>
    </citation>
    <scope>NUCLEOTIDE SEQUENCE [LARGE SCALE GENOMIC DNA]</scope>
    <source>
        <strain evidence="2 3">DSM 18964</strain>
    </source>
</reference>
<sequence length="93" mass="9651">MSKANRPTAGAFDIRNVIGVLLAIFGVVLTIVGIVGYTPDEAERTGGIDANLWTGIGLIVAAIVFLVWARLSPIPIVDDEATGTADETGDARA</sequence>
<dbReference type="EMBL" id="JAATJN010000001">
    <property type="protein sequence ID" value="NJC56844.1"/>
    <property type="molecule type" value="Genomic_DNA"/>
</dbReference>
<feature type="transmembrane region" description="Helical" evidence="1">
    <location>
        <begin position="12"/>
        <end position="38"/>
    </location>
</feature>
<keyword evidence="1" id="KW-0812">Transmembrane</keyword>
<dbReference type="RefSeq" id="WP_167950657.1">
    <property type="nucleotide sequence ID" value="NZ_BAAAPQ010000025.1"/>
</dbReference>
<dbReference type="AlphaFoldDB" id="A0A846RS16"/>
<name>A0A846RS16_9MICO</name>
<dbReference type="Proteomes" id="UP000576792">
    <property type="component" value="Unassembled WGS sequence"/>
</dbReference>
<protein>
    <submittedName>
        <fullName evidence="2">Uncharacterized membrane protein YidH (DUF202 family)</fullName>
    </submittedName>
</protein>
<evidence type="ECO:0000313" key="3">
    <source>
        <dbReference type="Proteomes" id="UP000576792"/>
    </source>
</evidence>
<keyword evidence="1" id="KW-0472">Membrane</keyword>
<evidence type="ECO:0000313" key="2">
    <source>
        <dbReference type="EMBL" id="NJC56844.1"/>
    </source>
</evidence>
<proteinExistence type="predicted"/>
<gene>
    <name evidence="2" type="ORF">BKA07_001879</name>
</gene>
<evidence type="ECO:0000256" key="1">
    <source>
        <dbReference type="SAM" id="Phobius"/>
    </source>
</evidence>
<keyword evidence="1" id="KW-1133">Transmembrane helix</keyword>
<feature type="transmembrane region" description="Helical" evidence="1">
    <location>
        <begin position="50"/>
        <end position="69"/>
    </location>
</feature>